<protein>
    <recommendedName>
        <fullName evidence="5">Glycosyltransferase 2-like domain-containing protein</fullName>
    </recommendedName>
</protein>
<dbReference type="AlphaFoldDB" id="A0A918J5L9"/>
<comment type="caution">
    <text evidence="6">The sequence shown here is derived from an EMBL/GenBank/DDBJ whole genome shotgun (WGS) entry which is preliminary data.</text>
</comment>
<evidence type="ECO:0000256" key="1">
    <source>
        <dbReference type="ARBA" id="ARBA00006739"/>
    </source>
</evidence>
<dbReference type="EMBL" id="BMYQ01000025">
    <property type="protein sequence ID" value="GGW46749.1"/>
    <property type="molecule type" value="Genomic_DNA"/>
</dbReference>
<feature type="transmembrane region" description="Helical" evidence="4">
    <location>
        <begin position="344"/>
        <end position="362"/>
    </location>
</feature>
<accession>A0A918J5L9</accession>
<dbReference type="GO" id="GO:0016757">
    <property type="term" value="F:glycosyltransferase activity"/>
    <property type="evidence" value="ECO:0007669"/>
    <property type="project" value="UniProtKB-KW"/>
</dbReference>
<sequence length="376" mass="41349">MTIALFCAGVFSLSLLIYPYAIYPALLRLFPRAPVVGGGQGGANTPITLVFSAFNEARSIQEKLENIARLKARHPDLEVLAYDDGSSDGTLAAMQARPELLEVIVGEGRQGKAHGMKKLAARAKGDIVIFTDANVLLDEDAVDRIRFWHGDPDVGGLCGNLRYLGADTSTTASVGGAYWRLEEKIKDMEAQTGSVMGADGSIFAIRRALYPDFPDTVLDDFTVSMNVVFRGFRLIKCNDVIAYERLVASRSDEFSRKVRIAARAFHTHQHLSPQLGRMSLLNRFKYVSHKLLRWFGGLFLILALLSFLGFCFALSLWLGVLAVILLILTVTLASRTGFTPLDSIFEIALSMIATLWGVIKAIRGQTFQTWVPAASR</sequence>
<dbReference type="SUPFAM" id="SSF53448">
    <property type="entry name" value="Nucleotide-diphospho-sugar transferases"/>
    <property type="match status" value="1"/>
</dbReference>
<reference evidence="6" key="1">
    <citation type="journal article" date="2014" name="Int. J. Syst. Evol. Microbiol.">
        <title>Complete genome sequence of Corynebacterium casei LMG S-19264T (=DSM 44701T), isolated from a smear-ripened cheese.</title>
        <authorList>
            <consortium name="US DOE Joint Genome Institute (JGI-PGF)"/>
            <person name="Walter F."/>
            <person name="Albersmeier A."/>
            <person name="Kalinowski J."/>
            <person name="Ruckert C."/>
        </authorList>
    </citation>
    <scope>NUCLEOTIDE SEQUENCE</scope>
    <source>
        <strain evidence="6">KCTC 23714</strain>
    </source>
</reference>
<dbReference type="Proteomes" id="UP000628984">
    <property type="component" value="Unassembled WGS sequence"/>
</dbReference>
<name>A0A918J5L9_9RHOB</name>
<feature type="transmembrane region" description="Helical" evidence="4">
    <location>
        <begin position="291"/>
        <end position="310"/>
    </location>
</feature>
<proteinExistence type="inferred from homology"/>
<dbReference type="PANTHER" id="PTHR43630">
    <property type="entry name" value="POLY-BETA-1,6-N-ACETYL-D-GLUCOSAMINE SYNTHASE"/>
    <property type="match status" value="1"/>
</dbReference>
<feature type="domain" description="Glycosyltransferase 2-like" evidence="5">
    <location>
        <begin position="50"/>
        <end position="210"/>
    </location>
</feature>
<gene>
    <name evidence="6" type="ORF">GCM10011452_38070</name>
</gene>
<keyword evidence="4" id="KW-1133">Transmembrane helix</keyword>
<evidence type="ECO:0000256" key="3">
    <source>
        <dbReference type="ARBA" id="ARBA00022679"/>
    </source>
</evidence>
<keyword evidence="7" id="KW-1185">Reference proteome</keyword>
<organism evidence="6 7">
    <name type="scientific">Gemmobacter lanyuensis</name>
    <dbReference type="NCBI Taxonomy" id="1054497"/>
    <lineage>
        <taxon>Bacteria</taxon>
        <taxon>Pseudomonadati</taxon>
        <taxon>Pseudomonadota</taxon>
        <taxon>Alphaproteobacteria</taxon>
        <taxon>Rhodobacterales</taxon>
        <taxon>Paracoccaceae</taxon>
        <taxon>Gemmobacter</taxon>
    </lineage>
</organism>
<dbReference type="Pfam" id="PF00535">
    <property type="entry name" value="Glycos_transf_2"/>
    <property type="match status" value="1"/>
</dbReference>
<evidence type="ECO:0000256" key="2">
    <source>
        <dbReference type="ARBA" id="ARBA00022676"/>
    </source>
</evidence>
<dbReference type="InterPro" id="IPR001173">
    <property type="entry name" value="Glyco_trans_2-like"/>
</dbReference>
<keyword evidence="4" id="KW-0472">Membrane</keyword>
<keyword evidence="4" id="KW-0812">Transmembrane</keyword>
<evidence type="ECO:0000259" key="5">
    <source>
        <dbReference type="Pfam" id="PF00535"/>
    </source>
</evidence>
<dbReference type="CDD" id="cd06439">
    <property type="entry name" value="CESA_like_1"/>
    <property type="match status" value="1"/>
</dbReference>
<evidence type="ECO:0000313" key="7">
    <source>
        <dbReference type="Proteomes" id="UP000628984"/>
    </source>
</evidence>
<dbReference type="InterPro" id="IPR029044">
    <property type="entry name" value="Nucleotide-diphossugar_trans"/>
</dbReference>
<reference evidence="6" key="2">
    <citation type="submission" date="2020-09" db="EMBL/GenBank/DDBJ databases">
        <authorList>
            <person name="Sun Q."/>
            <person name="Kim S."/>
        </authorList>
    </citation>
    <scope>NUCLEOTIDE SEQUENCE</scope>
    <source>
        <strain evidence="6">KCTC 23714</strain>
    </source>
</reference>
<keyword evidence="3" id="KW-0808">Transferase</keyword>
<dbReference type="PANTHER" id="PTHR43630:SF1">
    <property type="entry name" value="POLY-BETA-1,6-N-ACETYL-D-GLUCOSAMINE SYNTHASE"/>
    <property type="match status" value="1"/>
</dbReference>
<keyword evidence="2" id="KW-0328">Glycosyltransferase</keyword>
<dbReference type="Gene3D" id="3.90.550.10">
    <property type="entry name" value="Spore Coat Polysaccharide Biosynthesis Protein SpsA, Chain A"/>
    <property type="match status" value="1"/>
</dbReference>
<feature type="transmembrane region" description="Helical" evidence="4">
    <location>
        <begin position="317"/>
        <end position="338"/>
    </location>
</feature>
<evidence type="ECO:0000313" key="6">
    <source>
        <dbReference type="EMBL" id="GGW46749.1"/>
    </source>
</evidence>
<dbReference type="RefSeq" id="WP_189635466.1">
    <property type="nucleotide sequence ID" value="NZ_BMYQ01000025.1"/>
</dbReference>
<evidence type="ECO:0000256" key="4">
    <source>
        <dbReference type="SAM" id="Phobius"/>
    </source>
</evidence>
<comment type="similarity">
    <text evidence="1">Belongs to the glycosyltransferase 2 family.</text>
</comment>